<dbReference type="Proteomes" id="UP000789920">
    <property type="component" value="Unassembled WGS sequence"/>
</dbReference>
<dbReference type="EMBL" id="CAJVQC010168157">
    <property type="protein sequence ID" value="CAG8849930.1"/>
    <property type="molecule type" value="Genomic_DNA"/>
</dbReference>
<keyword evidence="2" id="KW-1185">Reference proteome</keyword>
<comment type="caution">
    <text evidence="1">The sequence shown here is derived from an EMBL/GenBank/DDBJ whole genome shotgun (WGS) entry which is preliminary data.</text>
</comment>
<gene>
    <name evidence="1" type="ORF">RPERSI_LOCUS35845</name>
</gene>
<evidence type="ECO:0000313" key="1">
    <source>
        <dbReference type="EMBL" id="CAG8849930.1"/>
    </source>
</evidence>
<protein>
    <submittedName>
        <fullName evidence="1">29690_t:CDS:1</fullName>
    </submittedName>
</protein>
<feature type="non-terminal residue" evidence="1">
    <location>
        <position position="64"/>
    </location>
</feature>
<reference evidence="1" key="1">
    <citation type="submission" date="2021-06" db="EMBL/GenBank/DDBJ databases">
        <authorList>
            <person name="Kallberg Y."/>
            <person name="Tangrot J."/>
            <person name="Rosling A."/>
        </authorList>
    </citation>
    <scope>NUCLEOTIDE SEQUENCE</scope>
    <source>
        <strain evidence="1">MA461A</strain>
    </source>
</reference>
<organism evidence="1 2">
    <name type="scientific">Racocetra persica</name>
    <dbReference type="NCBI Taxonomy" id="160502"/>
    <lineage>
        <taxon>Eukaryota</taxon>
        <taxon>Fungi</taxon>
        <taxon>Fungi incertae sedis</taxon>
        <taxon>Mucoromycota</taxon>
        <taxon>Glomeromycotina</taxon>
        <taxon>Glomeromycetes</taxon>
        <taxon>Diversisporales</taxon>
        <taxon>Gigasporaceae</taxon>
        <taxon>Racocetra</taxon>
    </lineage>
</organism>
<proteinExistence type="predicted"/>
<accession>A0ACA9SXZ0</accession>
<sequence length="64" mass="7086">VQEQVLSLTQLQALCQTPSSIPLPWTRKACLSATAIGCQGKLIASDTRRPRKPIKRTHSKSLSW</sequence>
<evidence type="ECO:0000313" key="2">
    <source>
        <dbReference type="Proteomes" id="UP000789920"/>
    </source>
</evidence>
<feature type="non-terminal residue" evidence="1">
    <location>
        <position position="1"/>
    </location>
</feature>
<name>A0ACA9SXZ0_9GLOM</name>